<accession>A0A0P7YR29</accession>
<gene>
    <name evidence="1" type="ORF">HLUCCA11_20065</name>
</gene>
<dbReference type="EMBL" id="LJZR01000041">
    <property type="protein sequence ID" value="KPQ32993.1"/>
    <property type="molecule type" value="Genomic_DNA"/>
</dbReference>
<protein>
    <recommendedName>
        <fullName evidence="3">DUF4114 domain-containing protein</fullName>
    </recommendedName>
</protein>
<proteinExistence type="predicted"/>
<reference evidence="1 2" key="1">
    <citation type="submission" date="2015-09" db="EMBL/GenBank/DDBJ databases">
        <title>Identification and resolution of microdiversity through metagenomic sequencing of parallel consortia.</title>
        <authorList>
            <person name="Nelson W.C."/>
            <person name="Romine M.F."/>
            <person name="Lindemann S.R."/>
        </authorList>
    </citation>
    <scope>NUCLEOTIDE SEQUENCE [LARGE SCALE GENOMIC DNA]</scope>
    <source>
        <strain evidence="1">Ana</strain>
    </source>
</reference>
<sequence length="259" mass="28025">MSELSVGPIQKYVEGSTWFDLTKYSRIGNVERTSVNLVESNLWLVDPSQLFIEESYAPRIAFLNEGAGFQSPIDATVTGAMNSSARIFDNLSGTNSILPSANAPLSVGDWVQLSNIAGGSQLNLIVTPNGVINNSRAPLSTDPTNNPIGSNPSSPIYWVAYADPNAHNPLLVMGYEDIVGDRSDNDYNDGLLLVDIGRANFNRIFETANFGQDATINLADAQPVPVPFEVESSMGLLLLLGIFACRSLLFKQRQQIDVA</sequence>
<name>A0A0P7YR29_9CYAN</name>
<dbReference type="Proteomes" id="UP000050465">
    <property type="component" value="Unassembled WGS sequence"/>
</dbReference>
<dbReference type="STRING" id="1666911.HLUCCA11_20065"/>
<organism evidence="1 2">
    <name type="scientific">Phormidesmis priestleyi Ana</name>
    <dbReference type="NCBI Taxonomy" id="1666911"/>
    <lineage>
        <taxon>Bacteria</taxon>
        <taxon>Bacillati</taxon>
        <taxon>Cyanobacteriota</taxon>
        <taxon>Cyanophyceae</taxon>
        <taxon>Leptolyngbyales</taxon>
        <taxon>Leptolyngbyaceae</taxon>
        <taxon>Phormidesmis</taxon>
    </lineage>
</organism>
<dbReference type="AlphaFoldDB" id="A0A0P7YR29"/>
<evidence type="ECO:0008006" key="3">
    <source>
        <dbReference type="Google" id="ProtNLM"/>
    </source>
</evidence>
<evidence type="ECO:0000313" key="1">
    <source>
        <dbReference type="EMBL" id="KPQ32993.1"/>
    </source>
</evidence>
<comment type="caution">
    <text evidence="1">The sequence shown here is derived from an EMBL/GenBank/DDBJ whole genome shotgun (WGS) entry which is preliminary data.</text>
</comment>
<evidence type="ECO:0000313" key="2">
    <source>
        <dbReference type="Proteomes" id="UP000050465"/>
    </source>
</evidence>